<dbReference type="Gene3D" id="3.40.50.720">
    <property type="entry name" value="NAD(P)-binding Rossmann-like Domain"/>
    <property type="match status" value="1"/>
</dbReference>
<evidence type="ECO:0000256" key="1">
    <source>
        <dbReference type="ARBA" id="ARBA00022857"/>
    </source>
</evidence>
<proteinExistence type="predicted"/>
<dbReference type="Proteomes" id="UP000095038">
    <property type="component" value="Unassembled WGS sequence"/>
</dbReference>
<gene>
    <name evidence="4" type="ORF">ASCRUDRAFT_75605</name>
</gene>
<dbReference type="Pfam" id="PF05368">
    <property type="entry name" value="NmrA"/>
    <property type="match status" value="1"/>
</dbReference>
<dbReference type="EMBL" id="KV454479">
    <property type="protein sequence ID" value="ODV61615.1"/>
    <property type="molecule type" value="Genomic_DNA"/>
</dbReference>
<dbReference type="Gene3D" id="3.90.25.10">
    <property type="entry name" value="UDP-galactose 4-epimerase, domain 1"/>
    <property type="match status" value="1"/>
</dbReference>
<organism evidence="4 5">
    <name type="scientific">Ascoidea rubescens DSM 1968</name>
    <dbReference type="NCBI Taxonomy" id="1344418"/>
    <lineage>
        <taxon>Eukaryota</taxon>
        <taxon>Fungi</taxon>
        <taxon>Dikarya</taxon>
        <taxon>Ascomycota</taxon>
        <taxon>Saccharomycotina</taxon>
        <taxon>Saccharomycetes</taxon>
        <taxon>Ascoideaceae</taxon>
        <taxon>Ascoidea</taxon>
    </lineage>
</organism>
<dbReference type="PANTHER" id="PTHR47706:SF9">
    <property type="entry name" value="NMRA-LIKE DOMAIN-CONTAINING PROTEIN-RELATED"/>
    <property type="match status" value="1"/>
</dbReference>
<dbReference type="STRING" id="1344418.A0A1D2VJ19"/>
<dbReference type="InterPro" id="IPR036291">
    <property type="entry name" value="NAD(P)-bd_dom_sf"/>
</dbReference>
<feature type="domain" description="NmrA-like" evidence="3">
    <location>
        <begin position="10"/>
        <end position="164"/>
    </location>
</feature>
<dbReference type="GeneID" id="30966773"/>
<dbReference type="RefSeq" id="XP_020047922.1">
    <property type="nucleotide sequence ID" value="XM_020193137.1"/>
</dbReference>
<evidence type="ECO:0000313" key="5">
    <source>
        <dbReference type="Proteomes" id="UP000095038"/>
    </source>
</evidence>
<dbReference type="GO" id="GO:0016491">
    <property type="term" value="F:oxidoreductase activity"/>
    <property type="evidence" value="ECO:0007669"/>
    <property type="project" value="UniProtKB-KW"/>
</dbReference>
<dbReference type="PANTHER" id="PTHR47706">
    <property type="entry name" value="NMRA-LIKE FAMILY PROTEIN"/>
    <property type="match status" value="1"/>
</dbReference>
<accession>A0A1D2VJ19</accession>
<sequence>MSVQDQVYKPKIGVFGTNGQLGTPIIKTFTSEQFQSRFNLPIVAITRDKSQYQDNNLVIYKESDIIKDPGSFTKALKGLDVLINVASTNLPLNKILASIIEVGTIKLYIPSQFGLDIQKVQDYLPIFKFKMDHSNESRSLGIKTVNMITPLFAVPNGYLYEWIDFLSYDAKRNVSTLVGDPDLKFSITKSLVTIVTKKPNELPDSIRIFSDLVSQETILKRYEETHNLKIKREHISKDKALKKAQELLSKGFSWDDFFFFLQVIALQGPDRGLAFSKDDRELINPKETVFHWEQLLTYFINKEQIYNW</sequence>
<keyword evidence="2" id="KW-0560">Oxidoreductase</keyword>
<dbReference type="InParanoid" id="A0A1D2VJ19"/>
<evidence type="ECO:0000259" key="3">
    <source>
        <dbReference type="Pfam" id="PF05368"/>
    </source>
</evidence>
<protein>
    <submittedName>
        <fullName evidence="4">2'-hydroxyisoflavone reductase</fullName>
    </submittedName>
</protein>
<dbReference type="SUPFAM" id="SSF51735">
    <property type="entry name" value="NAD(P)-binding Rossmann-fold domains"/>
    <property type="match status" value="1"/>
</dbReference>
<evidence type="ECO:0000256" key="2">
    <source>
        <dbReference type="ARBA" id="ARBA00023002"/>
    </source>
</evidence>
<dbReference type="InterPro" id="IPR051609">
    <property type="entry name" value="NmrA/Isoflavone_reductase-like"/>
</dbReference>
<dbReference type="OrthoDB" id="9974981at2759"/>
<dbReference type="InterPro" id="IPR008030">
    <property type="entry name" value="NmrA-like"/>
</dbReference>
<name>A0A1D2VJ19_9ASCO</name>
<keyword evidence="1" id="KW-0521">NADP</keyword>
<dbReference type="AlphaFoldDB" id="A0A1D2VJ19"/>
<evidence type="ECO:0000313" key="4">
    <source>
        <dbReference type="EMBL" id="ODV61615.1"/>
    </source>
</evidence>
<reference evidence="5" key="1">
    <citation type="submission" date="2016-05" db="EMBL/GenBank/DDBJ databases">
        <title>Comparative genomics of biotechnologically important yeasts.</title>
        <authorList>
            <consortium name="DOE Joint Genome Institute"/>
            <person name="Riley R."/>
            <person name="Haridas S."/>
            <person name="Wolfe K.H."/>
            <person name="Lopes M.R."/>
            <person name="Hittinger C.T."/>
            <person name="Goker M."/>
            <person name="Salamov A."/>
            <person name="Wisecaver J."/>
            <person name="Long T.M."/>
            <person name="Aerts A.L."/>
            <person name="Barry K."/>
            <person name="Choi C."/>
            <person name="Clum A."/>
            <person name="Coughlan A.Y."/>
            <person name="Deshpande S."/>
            <person name="Douglass A.P."/>
            <person name="Hanson S.J."/>
            <person name="Klenk H.-P."/>
            <person name="Labutti K."/>
            <person name="Lapidus A."/>
            <person name="Lindquist E."/>
            <person name="Lipzen A."/>
            <person name="Meier-Kolthoff J.P."/>
            <person name="Ohm R.A."/>
            <person name="Otillar R.P."/>
            <person name="Pangilinan J."/>
            <person name="Peng Y."/>
            <person name="Rokas A."/>
            <person name="Rosa C.A."/>
            <person name="Scheuner C."/>
            <person name="Sibirny A.A."/>
            <person name="Slot J.C."/>
            <person name="Stielow J.B."/>
            <person name="Sun H."/>
            <person name="Kurtzman C.P."/>
            <person name="Blackwell M."/>
            <person name="Grigoriev I.V."/>
            <person name="Jeffries T.W."/>
        </authorList>
    </citation>
    <scope>NUCLEOTIDE SEQUENCE [LARGE SCALE GENOMIC DNA]</scope>
    <source>
        <strain evidence="5">DSM 1968</strain>
    </source>
</reference>
<keyword evidence="5" id="KW-1185">Reference proteome</keyword>